<feature type="region of interest" description="Disordered" evidence="1">
    <location>
        <begin position="296"/>
        <end position="362"/>
    </location>
</feature>
<accession>A0AAN9AAR7</accession>
<dbReference type="Gene3D" id="2.20.100.10">
    <property type="entry name" value="Thrombospondin type-1 (TSP1) repeat"/>
    <property type="match status" value="1"/>
</dbReference>
<dbReference type="Pfam" id="PF19030">
    <property type="entry name" value="TSP1_ADAMTS"/>
    <property type="match status" value="1"/>
</dbReference>
<dbReference type="InterPro" id="IPR013783">
    <property type="entry name" value="Ig-like_fold"/>
</dbReference>
<organism evidence="3 4">
    <name type="scientific">Halocaridina rubra</name>
    <name type="common">Hawaiian red shrimp</name>
    <dbReference type="NCBI Taxonomy" id="373956"/>
    <lineage>
        <taxon>Eukaryota</taxon>
        <taxon>Metazoa</taxon>
        <taxon>Ecdysozoa</taxon>
        <taxon>Arthropoda</taxon>
        <taxon>Crustacea</taxon>
        <taxon>Multicrustacea</taxon>
        <taxon>Malacostraca</taxon>
        <taxon>Eumalacostraca</taxon>
        <taxon>Eucarida</taxon>
        <taxon>Decapoda</taxon>
        <taxon>Pleocyemata</taxon>
        <taxon>Caridea</taxon>
        <taxon>Atyoidea</taxon>
        <taxon>Atyidae</taxon>
        <taxon>Halocaridina</taxon>
    </lineage>
</organism>
<proteinExistence type="predicted"/>
<dbReference type="Gene3D" id="2.60.40.10">
    <property type="entry name" value="Immunoglobulins"/>
    <property type="match status" value="1"/>
</dbReference>
<evidence type="ECO:0000313" key="4">
    <source>
        <dbReference type="Proteomes" id="UP001381693"/>
    </source>
</evidence>
<dbReference type="CDD" id="cd00096">
    <property type="entry name" value="Ig"/>
    <property type="match status" value="1"/>
</dbReference>
<feature type="region of interest" description="Disordered" evidence="1">
    <location>
        <begin position="1"/>
        <end position="24"/>
    </location>
</feature>
<evidence type="ECO:0000256" key="1">
    <source>
        <dbReference type="SAM" id="MobiDB-lite"/>
    </source>
</evidence>
<dbReference type="PROSITE" id="PS50835">
    <property type="entry name" value="IG_LIKE"/>
    <property type="match status" value="1"/>
</dbReference>
<dbReference type="InterPro" id="IPR036383">
    <property type="entry name" value="TSP1_rpt_sf"/>
</dbReference>
<name>A0AAN9AAR7_HALRR</name>
<dbReference type="SMART" id="SM00409">
    <property type="entry name" value="IG"/>
    <property type="match status" value="1"/>
</dbReference>
<comment type="caution">
    <text evidence="3">The sequence shown here is derived from an EMBL/GenBank/DDBJ whole genome shotgun (WGS) entry which is preliminary data.</text>
</comment>
<dbReference type="SUPFAM" id="SSF48726">
    <property type="entry name" value="Immunoglobulin"/>
    <property type="match status" value="1"/>
</dbReference>
<keyword evidence="4" id="KW-1185">Reference proteome</keyword>
<dbReference type="Pfam" id="PF13927">
    <property type="entry name" value="Ig_3"/>
    <property type="match status" value="1"/>
</dbReference>
<dbReference type="InterPro" id="IPR000884">
    <property type="entry name" value="TSP1_rpt"/>
</dbReference>
<dbReference type="InterPro" id="IPR036179">
    <property type="entry name" value="Ig-like_dom_sf"/>
</dbReference>
<gene>
    <name evidence="3" type="primary">ADAMTSL1_1</name>
    <name evidence="3" type="ORF">SK128_017588</name>
</gene>
<evidence type="ECO:0000313" key="3">
    <source>
        <dbReference type="EMBL" id="KAK7081068.1"/>
    </source>
</evidence>
<dbReference type="SMART" id="SM00408">
    <property type="entry name" value="IGc2"/>
    <property type="match status" value="1"/>
</dbReference>
<dbReference type="InterPro" id="IPR003598">
    <property type="entry name" value="Ig_sub2"/>
</dbReference>
<sequence>MSKSASEEEEEEQPEETQEEVEEPGLTLERLAAMYNMAKELQQLLQEHDDNMVRSVTCNIIDDAMTPYKTIFAQKKKQRQQLPITMFFSRKKQPSEFIQYVQNKFSPQCSATCGGGIKTRTVRCQQVLARGEKDDRPSRDCLQRRPRTLRKCNQRPCQGDFFGHEKSIIRAQTNQDYVQSKFMKKLTLKIGGRATVFRGVRVKVKCPVRRFDRSKITWWHDGQQIARSGPIKTTRKGVLKIRRVQYPDSGVYVCRADKSEGNLTLLVIPLPSSYGSSETLENRPTGSSANEVSLHTNEDTNGFNQGWKPSISEDGARRGGYRRQGGRIGGRRRNKLEGFQLKETTLRPIQPFPSSPNSDTLGEGPFKASSKNMHTVEMTSGESSNVFDPNLWQTNVEKQKANEEEYIYGTITHHMKPDDHNENVHSRWNVDRDPVIYGSNNHIPEEKTTEEAEHVYGKVTHHSDGSRITSEENPVYGTVYHRLPGSVDGQYLPGRTIWPNLPTSTEDHTAGRKTSYNGENGNAIDSDLKELGNKLSLATEEVINEDEINWLHSMQIYTDKLNGILRWGMPHLTEQEKADQIVFSYNTDEIDIVPLCETH</sequence>
<reference evidence="3 4" key="1">
    <citation type="submission" date="2023-11" db="EMBL/GenBank/DDBJ databases">
        <title>Halocaridina rubra genome assembly.</title>
        <authorList>
            <person name="Smith C."/>
        </authorList>
    </citation>
    <scope>NUCLEOTIDE SEQUENCE [LARGE SCALE GENOMIC DNA]</scope>
    <source>
        <strain evidence="3">EP-1</strain>
        <tissue evidence="3">Whole</tissue>
    </source>
</reference>
<protein>
    <submittedName>
        <fullName evidence="3">Thrombospondin type 1 domain</fullName>
    </submittedName>
</protein>
<dbReference type="Proteomes" id="UP001381693">
    <property type="component" value="Unassembled WGS sequence"/>
</dbReference>
<dbReference type="SUPFAM" id="SSF82895">
    <property type="entry name" value="TSP-1 type 1 repeat"/>
    <property type="match status" value="1"/>
</dbReference>
<dbReference type="InterPro" id="IPR007110">
    <property type="entry name" value="Ig-like_dom"/>
</dbReference>
<feature type="region of interest" description="Disordered" evidence="1">
    <location>
        <begin position="500"/>
        <end position="521"/>
    </location>
</feature>
<feature type="compositionally biased region" description="Basic residues" evidence="1">
    <location>
        <begin position="319"/>
        <end position="334"/>
    </location>
</feature>
<feature type="compositionally biased region" description="Acidic residues" evidence="1">
    <location>
        <begin position="7"/>
        <end position="23"/>
    </location>
</feature>
<dbReference type="EMBL" id="JAXCGZ010005711">
    <property type="protein sequence ID" value="KAK7081068.1"/>
    <property type="molecule type" value="Genomic_DNA"/>
</dbReference>
<feature type="domain" description="Ig-like" evidence="2">
    <location>
        <begin position="184"/>
        <end position="264"/>
    </location>
</feature>
<evidence type="ECO:0000259" key="2">
    <source>
        <dbReference type="PROSITE" id="PS50835"/>
    </source>
</evidence>
<dbReference type="AlphaFoldDB" id="A0AAN9AAR7"/>
<dbReference type="InterPro" id="IPR003599">
    <property type="entry name" value="Ig_sub"/>
</dbReference>
<dbReference type="PROSITE" id="PS50092">
    <property type="entry name" value="TSP1"/>
    <property type="match status" value="1"/>
</dbReference>